<dbReference type="Proteomes" id="UP000789366">
    <property type="component" value="Unassembled WGS sequence"/>
</dbReference>
<evidence type="ECO:0000313" key="2">
    <source>
        <dbReference type="Proteomes" id="UP000789366"/>
    </source>
</evidence>
<gene>
    <name evidence="1" type="ORF">SPELUC_LOCUS16527</name>
</gene>
<feature type="non-terminal residue" evidence="1">
    <location>
        <position position="1"/>
    </location>
</feature>
<evidence type="ECO:0000313" key="1">
    <source>
        <dbReference type="EMBL" id="CAG8782551.1"/>
    </source>
</evidence>
<comment type="caution">
    <text evidence="1">The sequence shown here is derived from an EMBL/GenBank/DDBJ whole genome shotgun (WGS) entry which is preliminary data.</text>
</comment>
<sequence length="135" mass="15758">QVQIKKWIECEFFEIDLSFKRVANEFNEFEINYYDQVYNTLLTFARIFTNQSTALAYQRMFEDLFNLIKQLTETSPSFKHIHGEGWGCIIGDLDIAQAIGLDDIRADMEALLTATPEKVDLIFNKLLTYDDNKLT</sequence>
<organism evidence="1 2">
    <name type="scientific">Cetraspora pellucida</name>
    <dbReference type="NCBI Taxonomy" id="1433469"/>
    <lineage>
        <taxon>Eukaryota</taxon>
        <taxon>Fungi</taxon>
        <taxon>Fungi incertae sedis</taxon>
        <taxon>Mucoromycota</taxon>
        <taxon>Glomeromycotina</taxon>
        <taxon>Glomeromycetes</taxon>
        <taxon>Diversisporales</taxon>
        <taxon>Gigasporaceae</taxon>
        <taxon>Cetraspora</taxon>
    </lineage>
</organism>
<keyword evidence="2" id="KW-1185">Reference proteome</keyword>
<accession>A0ACA9R9C0</accession>
<dbReference type="EMBL" id="CAJVPW010061796">
    <property type="protein sequence ID" value="CAG8782551.1"/>
    <property type="molecule type" value="Genomic_DNA"/>
</dbReference>
<feature type="non-terminal residue" evidence="1">
    <location>
        <position position="135"/>
    </location>
</feature>
<proteinExistence type="predicted"/>
<reference evidence="1" key="1">
    <citation type="submission" date="2021-06" db="EMBL/GenBank/DDBJ databases">
        <authorList>
            <person name="Kallberg Y."/>
            <person name="Tangrot J."/>
            <person name="Rosling A."/>
        </authorList>
    </citation>
    <scope>NUCLEOTIDE SEQUENCE</scope>
    <source>
        <strain evidence="1">28 12/20/2015</strain>
    </source>
</reference>
<name>A0ACA9R9C0_9GLOM</name>
<protein>
    <submittedName>
        <fullName evidence="1">11966_t:CDS:1</fullName>
    </submittedName>
</protein>